<dbReference type="OMA" id="AHEPSYS"/>
<reference evidence="9" key="2">
    <citation type="submission" date="2018-10" db="UniProtKB">
        <authorList>
            <consortium name="EnsemblPlants"/>
        </authorList>
    </citation>
    <scope>IDENTIFICATION</scope>
</reference>
<evidence type="ECO:0000256" key="5">
    <source>
        <dbReference type="ARBA" id="ARBA00023163"/>
    </source>
</evidence>
<evidence type="ECO:0000313" key="10">
    <source>
        <dbReference type="Proteomes" id="UP000019116"/>
    </source>
</evidence>
<keyword evidence="10" id="KW-1185">Reference proteome</keyword>
<dbReference type="Gramene" id="TraesRN7B0100798000.1">
    <property type="protein sequence ID" value="TraesRN7B0100798000.1"/>
    <property type="gene ID" value="TraesRN7B0100798000"/>
</dbReference>
<organism evidence="9">
    <name type="scientific">Triticum aestivum</name>
    <name type="common">Wheat</name>
    <dbReference type="NCBI Taxonomy" id="4565"/>
    <lineage>
        <taxon>Eukaryota</taxon>
        <taxon>Viridiplantae</taxon>
        <taxon>Streptophyta</taxon>
        <taxon>Embryophyta</taxon>
        <taxon>Tracheophyta</taxon>
        <taxon>Spermatophyta</taxon>
        <taxon>Magnoliopsida</taxon>
        <taxon>Liliopsida</taxon>
        <taxon>Poales</taxon>
        <taxon>Poaceae</taxon>
        <taxon>BOP clade</taxon>
        <taxon>Pooideae</taxon>
        <taxon>Triticodae</taxon>
        <taxon>Triticeae</taxon>
        <taxon>Triticinae</taxon>
        <taxon>Triticum</taxon>
    </lineage>
</organism>
<dbReference type="EnsemblPlants" id="TraesCS7B02G293900.1">
    <property type="protein sequence ID" value="TraesCS7B02G293900.1.cds1"/>
    <property type="gene ID" value="TraesCS7B02G293900"/>
</dbReference>
<reference evidence="9" key="1">
    <citation type="submission" date="2018-08" db="EMBL/GenBank/DDBJ databases">
        <authorList>
            <person name="Rossello M."/>
        </authorList>
    </citation>
    <scope>NUCLEOTIDE SEQUENCE [LARGE SCALE GENOMIC DNA]</scope>
    <source>
        <strain evidence="9">cv. Chinese Spring</strain>
    </source>
</reference>
<feature type="compositionally biased region" description="Acidic residues" evidence="7">
    <location>
        <begin position="147"/>
        <end position="159"/>
    </location>
</feature>
<evidence type="ECO:0000256" key="2">
    <source>
        <dbReference type="ARBA" id="ARBA00007163"/>
    </source>
</evidence>
<dbReference type="InterPro" id="IPR044521">
    <property type="entry name" value="AtbZIP8/43"/>
</dbReference>
<dbReference type="Gramene" id="TraesARI7B03G04105870.1">
    <property type="protein sequence ID" value="TraesARI7B03G04105870.1.CDS1"/>
    <property type="gene ID" value="TraesARI7B03G04105870"/>
</dbReference>
<evidence type="ECO:0000256" key="6">
    <source>
        <dbReference type="ARBA" id="ARBA00023242"/>
    </source>
</evidence>
<dbReference type="Proteomes" id="UP000019116">
    <property type="component" value="Chromosome 7B"/>
</dbReference>
<comment type="similarity">
    <text evidence="2">Belongs to the bZIP family.</text>
</comment>
<dbReference type="Gramene" id="TraesPARA_EIv1.0_2444930.1">
    <property type="protein sequence ID" value="TraesPARA_EIv1.0_2444930.1.CDS1"/>
    <property type="gene ID" value="TraesPARA_EIv1.0_2444930"/>
</dbReference>
<dbReference type="Gramene" id="TraesMAC7B03G04180530.1">
    <property type="protein sequence ID" value="TraesMAC7B03G04180530.1.CDS1"/>
    <property type="gene ID" value="TraesMAC7B03G04180530"/>
</dbReference>
<dbReference type="GO" id="GO:0005634">
    <property type="term" value="C:nucleus"/>
    <property type="evidence" value="ECO:0007669"/>
    <property type="project" value="UniProtKB-SubCell"/>
</dbReference>
<protein>
    <recommendedName>
        <fullName evidence="8">BZIP domain-containing protein</fullName>
    </recommendedName>
</protein>
<evidence type="ECO:0000313" key="9">
    <source>
        <dbReference type="EnsemblPlants" id="TraesCS7B02G293900.1.cds1"/>
    </source>
</evidence>
<evidence type="ECO:0000256" key="3">
    <source>
        <dbReference type="ARBA" id="ARBA00023015"/>
    </source>
</evidence>
<dbReference type="PANTHER" id="PTHR46324:SF8">
    <property type="entry name" value="OCS ELEMENT-BINDING FACTOR 1"/>
    <property type="match status" value="1"/>
</dbReference>
<keyword evidence="3" id="KW-0805">Transcription regulation</keyword>
<proteinExistence type="inferred from homology"/>
<feature type="region of interest" description="Disordered" evidence="7">
    <location>
        <begin position="144"/>
        <end position="167"/>
    </location>
</feature>
<sequence length="167" mass="18051">MQQELAALAYQSAGFVGLPTSYLPPHPHNVDVDLIDGWLVGGSGGAGDNGHGPPSCGSGLSHVAGAAAAVSETRKARRLASNRESARRSRMRRRRQLDELSACAAELRAANQRLVVELNRAEARHAQVARENARLREEVRRLRERLDVEEEATDRDAGDEAAAARTP</sequence>
<dbReference type="Gramene" id="TraesCLE_scaffold_042721_01G000200.1">
    <property type="protein sequence ID" value="TraesCLE_scaffold_042721_01G000200.1"/>
    <property type="gene ID" value="TraesCLE_scaffold_042721_01G000200"/>
</dbReference>
<accession>A0A3B6SGT6</accession>
<dbReference type="SMR" id="A0A3B6SGT6"/>
<dbReference type="FunFam" id="1.20.5.170:FF:000020">
    <property type="entry name" value="BZIP transcription factor"/>
    <property type="match status" value="1"/>
</dbReference>
<dbReference type="OrthoDB" id="694414at2759"/>
<evidence type="ECO:0000256" key="4">
    <source>
        <dbReference type="ARBA" id="ARBA00023125"/>
    </source>
</evidence>
<dbReference type="PROSITE" id="PS00036">
    <property type="entry name" value="BZIP_BASIC"/>
    <property type="match status" value="1"/>
</dbReference>
<dbReference type="Gramene" id="TraesJUL7B03G04224900.1">
    <property type="protein sequence ID" value="TraesJUL7B03G04224900.1.CDS1"/>
    <property type="gene ID" value="TraesJUL7B03G04224900"/>
</dbReference>
<feature type="domain" description="BZIP" evidence="8">
    <location>
        <begin position="72"/>
        <end position="135"/>
    </location>
</feature>
<dbReference type="InterPro" id="IPR046347">
    <property type="entry name" value="bZIP_sf"/>
</dbReference>
<dbReference type="InterPro" id="IPR004827">
    <property type="entry name" value="bZIP"/>
</dbReference>
<dbReference type="SMART" id="SM00338">
    <property type="entry name" value="BRLZ"/>
    <property type="match status" value="1"/>
</dbReference>
<dbReference type="Gramene" id="TraesCAD_scaffold_016541_01G000100.1">
    <property type="protein sequence ID" value="TraesCAD_scaffold_016541_01G000100.1"/>
    <property type="gene ID" value="TraesCAD_scaffold_016541_01G000100"/>
</dbReference>
<dbReference type="SUPFAM" id="SSF57959">
    <property type="entry name" value="Leucine zipper domain"/>
    <property type="match status" value="1"/>
</dbReference>
<keyword evidence="6" id="KW-0539">Nucleus</keyword>
<dbReference type="Gramene" id="TraesCS7B02G293900.1">
    <property type="protein sequence ID" value="TraesCS7B02G293900.1.cds1"/>
    <property type="gene ID" value="TraesCS7B02G293900"/>
</dbReference>
<dbReference type="Gene3D" id="1.20.5.170">
    <property type="match status" value="1"/>
</dbReference>
<evidence type="ECO:0000256" key="7">
    <source>
        <dbReference type="SAM" id="MobiDB-lite"/>
    </source>
</evidence>
<evidence type="ECO:0000259" key="8">
    <source>
        <dbReference type="PROSITE" id="PS50217"/>
    </source>
</evidence>
<dbReference type="GO" id="GO:0003677">
    <property type="term" value="F:DNA binding"/>
    <property type="evidence" value="ECO:0007669"/>
    <property type="project" value="UniProtKB-KW"/>
</dbReference>
<dbReference type="AlphaFoldDB" id="A0A3B6SGT6"/>
<name>A0A3B6SGT6_WHEAT</name>
<comment type="subcellular location">
    <subcellularLocation>
        <location evidence="1">Nucleus</location>
    </subcellularLocation>
</comment>
<dbReference type="Pfam" id="PF00170">
    <property type="entry name" value="bZIP_1"/>
    <property type="match status" value="1"/>
</dbReference>
<feature type="region of interest" description="Disordered" evidence="7">
    <location>
        <begin position="71"/>
        <end position="95"/>
    </location>
</feature>
<dbReference type="GO" id="GO:0003700">
    <property type="term" value="F:DNA-binding transcription factor activity"/>
    <property type="evidence" value="ECO:0007669"/>
    <property type="project" value="InterPro"/>
</dbReference>
<keyword evidence="4" id="KW-0238">DNA-binding</keyword>
<dbReference type="Gramene" id="TraesCS7B03G0792100.1">
    <property type="protein sequence ID" value="TraesCS7B03G0792100.1.CDS1"/>
    <property type="gene ID" value="TraesCS7B03G0792100"/>
</dbReference>
<dbReference type="Gramene" id="TraesWEE_scaffold_013800_01G000300.1">
    <property type="protein sequence ID" value="TraesWEE_scaffold_013800_01G000300.1"/>
    <property type="gene ID" value="TraesWEE_scaffold_013800_01G000300"/>
</dbReference>
<evidence type="ECO:0000256" key="1">
    <source>
        <dbReference type="ARBA" id="ARBA00004123"/>
    </source>
</evidence>
<dbReference type="Gramene" id="TraesROB_scaffold_014950_01G000200.1">
    <property type="protein sequence ID" value="TraesROB_scaffold_014950_01G000200.1"/>
    <property type="gene ID" value="TraesROB_scaffold_014950_01G000200"/>
</dbReference>
<keyword evidence="5" id="KW-0804">Transcription</keyword>
<dbReference type="PROSITE" id="PS50217">
    <property type="entry name" value="BZIP"/>
    <property type="match status" value="1"/>
</dbReference>
<dbReference type="Gramene" id="TraesJAG7B03G04168070.1">
    <property type="protein sequence ID" value="TraesJAG7B03G04168070.1.CDS1"/>
    <property type="gene ID" value="TraesJAG7B03G04168070"/>
</dbReference>
<dbReference type="PANTHER" id="PTHR46324">
    <property type="entry name" value="BASIC LEUCINE ZIPPER 43-RELATED"/>
    <property type="match status" value="1"/>
</dbReference>